<evidence type="ECO:0000313" key="3">
    <source>
        <dbReference type="Proteomes" id="UP001175226"/>
    </source>
</evidence>
<accession>A0AA39JKC3</accession>
<proteinExistence type="predicted"/>
<feature type="transmembrane region" description="Helical" evidence="1">
    <location>
        <begin position="116"/>
        <end position="138"/>
    </location>
</feature>
<sequence>MILSRNGDLLKPRLSKLAFAEQPACRFPRFLTAMVAAQGSDSSFLADSFYVTLFDILQGLLFLLLALVFLTAIFSSTVNRSKTWFMFMASIIEWCASYLIIIGQQTGKGPPVGLCIFQAAVIYSSNPFVTSAALALTVELFIKLKAATNRTGSLSEKLTWGLASFPPLIYLIVFTWVLIIGLEHPKLAECDDSDMFCHIKVSEEIGLAQPFVVSATVTLLVEILIVIFSVWNNVILFNHKRKTGVLLSENSSPFSLSAFIRRNALMTALTVLGIILRSITFQSGT</sequence>
<feature type="transmembrane region" description="Helical" evidence="1">
    <location>
        <begin position="259"/>
        <end position="279"/>
    </location>
</feature>
<evidence type="ECO:0000256" key="1">
    <source>
        <dbReference type="SAM" id="Phobius"/>
    </source>
</evidence>
<keyword evidence="3" id="KW-1185">Reference proteome</keyword>
<evidence type="ECO:0000313" key="2">
    <source>
        <dbReference type="EMBL" id="KAK0444336.1"/>
    </source>
</evidence>
<gene>
    <name evidence="2" type="ORF">EV421DRAFT_2018638</name>
</gene>
<feature type="transmembrane region" description="Helical" evidence="1">
    <location>
        <begin position="49"/>
        <end position="72"/>
    </location>
</feature>
<keyword evidence="1" id="KW-1133">Transmembrane helix</keyword>
<keyword evidence="1" id="KW-0472">Membrane</keyword>
<dbReference type="AlphaFoldDB" id="A0AA39JKC3"/>
<feature type="transmembrane region" description="Helical" evidence="1">
    <location>
        <begin position="158"/>
        <end position="179"/>
    </location>
</feature>
<dbReference type="EMBL" id="JAUEPT010000019">
    <property type="protein sequence ID" value="KAK0444336.1"/>
    <property type="molecule type" value="Genomic_DNA"/>
</dbReference>
<name>A0AA39JKC3_9AGAR</name>
<keyword evidence="1" id="KW-0812">Transmembrane</keyword>
<dbReference type="Proteomes" id="UP001175226">
    <property type="component" value="Unassembled WGS sequence"/>
</dbReference>
<feature type="transmembrane region" description="Helical" evidence="1">
    <location>
        <begin position="84"/>
        <end position="104"/>
    </location>
</feature>
<organism evidence="2 3">
    <name type="scientific">Armillaria borealis</name>
    <dbReference type="NCBI Taxonomy" id="47425"/>
    <lineage>
        <taxon>Eukaryota</taxon>
        <taxon>Fungi</taxon>
        <taxon>Dikarya</taxon>
        <taxon>Basidiomycota</taxon>
        <taxon>Agaricomycotina</taxon>
        <taxon>Agaricomycetes</taxon>
        <taxon>Agaricomycetidae</taxon>
        <taxon>Agaricales</taxon>
        <taxon>Marasmiineae</taxon>
        <taxon>Physalacriaceae</taxon>
        <taxon>Armillaria</taxon>
    </lineage>
</organism>
<comment type="caution">
    <text evidence="2">The sequence shown here is derived from an EMBL/GenBank/DDBJ whole genome shotgun (WGS) entry which is preliminary data.</text>
</comment>
<feature type="transmembrane region" description="Helical" evidence="1">
    <location>
        <begin position="211"/>
        <end position="238"/>
    </location>
</feature>
<protein>
    <submittedName>
        <fullName evidence="2">Uncharacterized protein</fullName>
    </submittedName>
</protein>
<reference evidence="2" key="1">
    <citation type="submission" date="2023-06" db="EMBL/GenBank/DDBJ databases">
        <authorList>
            <consortium name="Lawrence Berkeley National Laboratory"/>
            <person name="Ahrendt S."/>
            <person name="Sahu N."/>
            <person name="Indic B."/>
            <person name="Wong-Bajracharya J."/>
            <person name="Merenyi Z."/>
            <person name="Ke H.-M."/>
            <person name="Monk M."/>
            <person name="Kocsube S."/>
            <person name="Drula E."/>
            <person name="Lipzen A."/>
            <person name="Balint B."/>
            <person name="Henrissat B."/>
            <person name="Andreopoulos B."/>
            <person name="Martin F.M."/>
            <person name="Harder C.B."/>
            <person name="Rigling D."/>
            <person name="Ford K.L."/>
            <person name="Foster G.D."/>
            <person name="Pangilinan J."/>
            <person name="Papanicolaou A."/>
            <person name="Barry K."/>
            <person name="LaButti K."/>
            <person name="Viragh M."/>
            <person name="Koriabine M."/>
            <person name="Yan M."/>
            <person name="Riley R."/>
            <person name="Champramary S."/>
            <person name="Plett K.L."/>
            <person name="Tsai I.J."/>
            <person name="Slot J."/>
            <person name="Sipos G."/>
            <person name="Plett J."/>
            <person name="Nagy L.G."/>
            <person name="Grigoriev I.V."/>
        </authorList>
    </citation>
    <scope>NUCLEOTIDE SEQUENCE</scope>
    <source>
        <strain evidence="2">FPL87.14</strain>
    </source>
</reference>